<dbReference type="PANTHER" id="PTHR37226">
    <property type="entry name" value="GOLGIN FAMILY A PROTEIN"/>
    <property type="match status" value="1"/>
</dbReference>
<feature type="coiled-coil region" evidence="1">
    <location>
        <begin position="161"/>
        <end position="188"/>
    </location>
</feature>
<name>A0ABD1PH47_9LAMI</name>
<reference evidence="4" key="1">
    <citation type="submission" date="2024-07" db="EMBL/GenBank/DDBJ databases">
        <title>Two chromosome-level genome assemblies of Korean endemic species Abeliophyllum distichum and Forsythia ovata (Oleaceae).</title>
        <authorList>
            <person name="Jang H."/>
        </authorList>
    </citation>
    <scope>NUCLEOTIDE SEQUENCE [LARGE SCALE GENOMIC DNA]</scope>
</reference>
<dbReference type="PANTHER" id="PTHR37226:SF4">
    <property type="entry name" value="GOLGIN FAMILY A PROTEIN"/>
    <property type="match status" value="1"/>
</dbReference>
<dbReference type="Proteomes" id="UP001604277">
    <property type="component" value="Unassembled WGS sequence"/>
</dbReference>
<sequence length="239" mass="28987">MGSFQTKEKSSPSEKVVEGLKNKVRLLQGEINEIMCIRESENQAYERELMVFAFKQAEWRRERRRLKEEAKKLRKRLEEKEERLRCMEESVIVSEKCNYEWQVFDKSSILEHIKEEQARRDETVEKWKQLYFAIKVELDDLIQRTHQEERLCWKSKEEEILLELKVEQRAKEEQIEFLQAKLDSMKQQECKREREIDILRQSLRIMSHRKKALHRGHDRHHQSSPASSWAKGHSMKLHV</sequence>
<organism evidence="3 4">
    <name type="scientific">Forsythia ovata</name>
    <dbReference type="NCBI Taxonomy" id="205694"/>
    <lineage>
        <taxon>Eukaryota</taxon>
        <taxon>Viridiplantae</taxon>
        <taxon>Streptophyta</taxon>
        <taxon>Embryophyta</taxon>
        <taxon>Tracheophyta</taxon>
        <taxon>Spermatophyta</taxon>
        <taxon>Magnoliopsida</taxon>
        <taxon>eudicotyledons</taxon>
        <taxon>Gunneridae</taxon>
        <taxon>Pentapetalae</taxon>
        <taxon>asterids</taxon>
        <taxon>lamiids</taxon>
        <taxon>Lamiales</taxon>
        <taxon>Oleaceae</taxon>
        <taxon>Forsythieae</taxon>
        <taxon>Forsythia</taxon>
    </lineage>
</organism>
<dbReference type="AlphaFoldDB" id="A0ABD1PH47"/>
<evidence type="ECO:0000256" key="2">
    <source>
        <dbReference type="SAM" id="MobiDB-lite"/>
    </source>
</evidence>
<evidence type="ECO:0000313" key="4">
    <source>
        <dbReference type="Proteomes" id="UP001604277"/>
    </source>
</evidence>
<feature type="compositionally biased region" description="Basic residues" evidence="2">
    <location>
        <begin position="211"/>
        <end position="222"/>
    </location>
</feature>
<evidence type="ECO:0000256" key="1">
    <source>
        <dbReference type="SAM" id="Coils"/>
    </source>
</evidence>
<feature type="coiled-coil region" evidence="1">
    <location>
        <begin position="56"/>
        <end position="90"/>
    </location>
</feature>
<gene>
    <name evidence="3" type="ORF">Fot_52890</name>
</gene>
<keyword evidence="4" id="KW-1185">Reference proteome</keyword>
<feature type="region of interest" description="Disordered" evidence="2">
    <location>
        <begin position="211"/>
        <end position="239"/>
    </location>
</feature>
<comment type="caution">
    <text evidence="3">The sequence shown here is derived from an EMBL/GenBank/DDBJ whole genome shotgun (WGS) entry which is preliminary data.</text>
</comment>
<dbReference type="EMBL" id="JBFOLJ010000019">
    <property type="protein sequence ID" value="KAL2463234.1"/>
    <property type="molecule type" value="Genomic_DNA"/>
</dbReference>
<proteinExistence type="predicted"/>
<accession>A0ABD1PH47</accession>
<protein>
    <submittedName>
        <fullName evidence="3">Uncharacterized protein</fullName>
    </submittedName>
</protein>
<evidence type="ECO:0000313" key="3">
    <source>
        <dbReference type="EMBL" id="KAL2463234.1"/>
    </source>
</evidence>
<keyword evidence="1" id="KW-0175">Coiled coil</keyword>